<dbReference type="InterPro" id="IPR056884">
    <property type="entry name" value="NPHP3-like_N"/>
</dbReference>
<organism evidence="3 4">
    <name type="scientific">Coprinopsis marcescibilis</name>
    <name type="common">Agaric fungus</name>
    <name type="synonym">Psathyrella marcescibilis</name>
    <dbReference type="NCBI Taxonomy" id="230819"/>
    <lineage>
        <taxon>Eukaryota</taxon>
        <taxon>Fungi</taxon>
        <taxon>Dikarya</taxon>
        <taxon>Basidiomycota</taxon>
        <taxon>Agaricomycotina</taxon>
        <taxon>Agaricomycetes</taxon>
        <taxon>Agaricomycetidae</taxon>
        <taxon>Agaricales</taxon>
        <taxon>Agaricineae</taxon>
        <taxon>Psathyrellaceae</taxon>
        <taxon>Coprinopsis</taxon>
    </lineage>
</organism>
<dbReference type="AlphaFoldDB" id="A0A5C3KUB7"/>
<evidence type="ECO:0000256" key="1">
    <source>
        <dbReference type="ARBA" id="ARBA00022737"/>
    </source>
</evidence>
<evidence type="ECO:0000313" key="3">
    <source>
        <dbReference type="EMBL" id="TFK23433.1"/>
    </source>
</evidence>
<keyword evidence="1" id="KW-0677">Repeat</keyword>
<dbReference type="SUPFAM" id="SSF52540">
    <property type="entry name" value="P-loop containing nucleoside triphosphate hydrolases"/>
    <property type="match status" value="1"/>
</dbReference>
<dbReference type="Proteomes" id="UP000307440">
    <property type="component" value="Unassembled WGS sequence"/>
</dbReference>
<keyword evidence="4" id="KW-1185">Reference proteome</keyword>
<dbReference type="PANTHER" id="PTHR10039:SF14">
    <property type="entry name" value="NACHT DOMAIN-CONTAINING PROTEIN"/>
    <property type="match status" value="1"/>
</dbReference>
<dbReference type="Gene3D" id="3.40.50.300">
    <property type="entry name" value="P-loop containing nucleotide triphosphate hydrolases"/>
    <property type="match status" value="1"/>
</dbReference>
<name>A0A5C3KUB7_COPMA</name>
<evidence type="ECO:0000259" key="2">
    <source>
        <dbReference type="Pfam" id="PF24883"/>
    </source>
</evidence>
<gene>
    <name evidence="3" type="ORF">FA15DRAFT_670453</name>
</gene>
<evidence type="ECO:0000313" key="4">
    <source>
        <dbReference type="Proteomes" id="UP000307440"/>
    </source>
</evidence>
<reference evidence="3 4" key="1">
    <citation type="journal article" date="2019" name="Nat. Ecol. Evol.">
        <title>Megaphylogeny resolves global patterns of mushroom evolution.</title>
        <authorList>
            <person name="Varga T."/>
            <person name="Krizsan K."/>
            <person name="Foldi C."/>
            <person name="Dima B."/>
            <person name="Sanchez-Garcia M."/>
            <person name="Sanchez-Ramirez S."/>
            <person name="Szollosi G.J."/>
            <person name="Szarkandi J.G."/>
            <person name="Papp V."/>
            <person name="Albert L."/>
            <person name="Andreopoulos W."/>
            <person name="Angelini C."/>
            <person name="Antonin V."/>
            <person name="Barry K.W."/>
            <person name="Bougher N.L."/>
            <person name="Buchanan P."/>
            <person name="Buyck B."/>
            <person name="Bense V."/>
            <person name="Catcheside P."/>
            <person name="Chovatia M."/>
            <person name="Cooper J."/>
            <person name="Damon W."/>
            <person name="Desjardin D."/>
            <person name="Finy P."/>
            <person name="Geml J."/>
            <person name="Haridas S."/>
            <person name="Hughes K."/>
            <person name="Justo A."/>
            <person name="Karasinski D."/>
            <person name="Kautmanova I."/>
            <person name="Kiss B."/>
            <person name="Kocsube S."/>
            <person name="Kotiranta H."/>
            <person name="LaButti K.M."/>
            <person name="Lechner B.E."/>
            <person name="Liimatainen K."/>
            <person name="Lipzen A."/>
            <person name="Lukacs Z."/>
            <person name="Mihaltcheva S."/>
            <person name="Morgado L.N."/>
            <person name="Niskanen T."/>
            <person name="Noordeloos M.E."/>
            <person name="Ohm R.A."/>
            <person name="Ortiz-Santana B."/>
            <person name="Ovrebo C."/>
            <person name="Racz N."/>
            <person name="Riley R."/>
            <person name="Savchenko A."/>
            <person name="Shiryaev A."/>
            <person name="Soop K."/>
            <person name="Spirin V."/>
            <person name="Szebenyi C."/>
            <person name="Tomsovsky M."/>
            <person name="Tulloss R.E."/>
            <person name="Uehling J."/>
            <person name="Grigoriev I.V."/>
            <person name="Vagvolgyi C."/>
            <person name="Papp T."/>
            <person name="Martin F.M."/>
            <person name="Miettinen O."/>
            <person name="Hibbett D.S."/>
            <person name="Nagy L.G."/>
        </authorList>
    </citation>
    <scope>NUCLEOTIDE SEQUENCE [LARGE SCALE GENOMIC DNA]</scope>
    <source>
        <strain evidence="3 4">CBS 121175</strain>
    </source>
</reference>
<dbReference type="Pfam" id="PF24883">
    <property type="entry name" value="NPHP3_N"/>
    <property type="match status" value="1"/>
</dbReference>
<dbReference type="STRING" id="230819.A0A5C3KUB7"/>
<proteinExistence type="predicted"/>
<dbReference type="OrthoDB" id="4760524at2759"/>
<dbReference type="InterPro" id="IPR027417">
    <property type="entry name" value="P-loop_NTPase"/>
</dbReference>
<dbReference type="EMBL" id="ML210218">
    <property type="protein sequence ID" value="TFK23433.1"/>
    <property type="molecule type" value="Genomic_DNA"/>
</dbReference>
<protein>
    <recommendedName>
        <fullName evidence="2">Nephrocystin 3-like N-terminal domain-containing protein</fullName>
    </recommendedName>
</protein>
<accession>A0A5C3KUB7</accession>
<feature type="domain" description="Nephrocystin 3-like N-terminal" evidence="2">
    <location>
        <begin position="31"/>
        <end position="182"/>
    </location>
</feature>
<sequence>MERSNAPRCAQDTREEIQFDVTTRLRRPIDSYKRMLWLKGSAGSGKSAVAQSVAESCEKEGILAATFFFSYRSKQLDNYSRFITTIAYQLALTVPFARSFIGEAIVANAAAVTKDIQSQLRLLILEPLVKARRMASDTPWPKVVIIDGLDECQDEKEQAAILDAVNIAFESGSFPFHVFIVSQPETEMRKFFSGVAETRTHIIDINTDYKVDPDIEIYMRASFRDIHMKHQIDGEWPTNADIRRLVEDASGHFVYASTVMKHVDDPSCRPQERLEEILKIEIDEDGEHPLSPLDALYASILNRCSDPKEASFAIQVISELDAYHVTVDWIHTFLRYSRQDCLRVFGKLHSLLEAQSAPSSVSLDDRSVYRIYHRSFYRIHHKSLIDFLQSGEICAKGLYVPLKQFCTRMCVLFFQACEGKDLGDIRSVDSLRVSLPQEEYLKARDLKDTLQIPLEKYFAACDLKDPQLSALLIRCDVDGWAKWMATGFRPEVVTMNVMYSLVHSYDLGCNILTGCGAVCKRWRSVMTQQWTLVYGEKADRPVPTWIDRFKYNWKQPLPTASFEWHDVFEPEYPPVFVYRLTKRQVDEVKGRSRI</sequence>
<dbReference type="PANTHER" id="PTHR10039">
    <property type="entry name" value="AMELOGENIN"/>
    <property type="match status" value="1"/>
</dbReference>